<gene>
    <name evidence="2" type="ORF">DFQ06_0232</name>
</gene>
<proteinExistence type="predicted"/>
<dbReference type="InterPro" id="IPR025369">
    <property type="entry name" value="DUF4274"/>
</dbReference>
<evidence type="ECO:0000313" key="2">
    <source>
        <dbReference type="EMBL" id="TDY63357.1"/>
    </source>
</evidence>
<dbReference type="Pfam" id="PF14096">
    <property type="entry name" value="DUF4274"/>
    <property type="match status" value="1"/>
</dbReference>
<keyword evidence="3" id="KW-1185">Reference proteome</keyword>
<dbReference type="Proteomes" id="UP000294824">
    <property type="component" value="Unassembled WGS sequence"/>
</dbReference>
<evidence type="ECO:0000259" key="1">
    <source>
        <dbReference type="Pfam" id="PF14096"/>
    </source>
</evidence>
<name>A0A4R8MFU8_9FLAO</name>
<dbReference type="RefSeq" id="WP_133965546.1">
    <property type="nucleotide sequence ID" value="NZ_SORL01000007.1"/>
</dbReference>
<reference evidence="2 3" key="1">
    <citation type="submission" date="2019-03" db="EMBL/GenBank/DDBJ databases">
        <title>Genomic Encyclopedia of Type Strains, Phase III (KMG-III): the genomes of soil and plant-associated and newly described type strains.</title>
        <authorList>
            <person name="Whitman W."/>
        </authorList>
    </citation>
    <scope>NUCLEOTIDE SEQUENCE [LARGE SCALE GENOMIC DNA]</scope>
    <source>
        <strain evidence="2 3">CECT 8301</strain>
    </source>
</reference>
<accession>A0A4R8MFU8</accession>
<dbReference type="EMBL" id="SORL01000007">
    <property type="protein sequence ID" value="TDY63357.1"/>
    <property type="molecule type" value="Genomic_DNA"/>
</dbReference>
<feature type="domain" description="DUF4274" evidence="1">
    <location>
        <begin position="30"/>
        <end position="102"/>
    </location>
</feature>
<comment type="caution">
    <text evidence="2">The sequence shown here is derived from an EMBL/GenBank/DDBJ whole genome shotgun (WGS) entry which is preliminary data.</text>
</comment>
<organism evidence="2 3">
    <name type="scientific">Algibacter lectus</name>
    <dbReference type="NCBI Taxonomy" id="221126"/>
    <lineage>
        <taxon>Bacteria</taxon>
        <taxon>Pseudomonadati</taxon>
        <taxon>Bacteroidota</taxon>
        <taxon>Flavobacteriia</taxon>
        <taxon>Flavobacteriales</taxon>
        <taxon>Flavobacteriaceae</taxon>
        <taxon>Algibacter</taxon>
    </lineage>
</organism>
<evidence type="ECO:0000313" key="3">
    <source>
        <dbReference type="Proteomes" id="UP000294824"/>
    </source>
</evidence>
<protein>
    <submittedName>
        <fullName evidence="2">Uncharacterized protein DUF4274</fullName>
    </submittedName>
</protein>
<dbReference type="AlphaFoldDB" id="A0A4R8MFU8"/>
<sequence>MKKKITTEEFEVLENKIWLEFLEKATPIEIHKSLITSNFDGNSLLLNLIKNNPKTDKGTILVAYWMSSPSYFKEFLNREDLLEKSSFSIDGFDFVEEIEKKYCDGFYQGNEITFDPKSDSENYDWTSEYDEGVLVRKIPKIMFEKINGKIEIKEYPKDFDNGLPMKPIDYAQKVYDIFEEYEVE</sequence>